<dbReference type="RefSeq" id="WP_093744065.1">
    <property type="nucleotide sequence ID" value="NZ_FNBP01000015.1"/>
</dbReference>
<dbReference type="InterPro" id="IPR036388">
    <property type="entry name" value="WH-like_DNA-bd_sf"/>
</dbReference>
<dbReference type="InterPro" id="IPR011991">
    <property type="entry name" value="ArsR-like_HTH"/>
</dbReference>
<keyword evidence="1" id="KW-0805">Transcription regulation</keyword>
<evidence type="ECO:0000256" key="3">
    <source>
        <dbReference type="ARBA" id="ARBA00023163"/>
    </source>
</evidence>
<evidence type="ECO:0000259" key="4">
    <source>
        <dbReference type="PROSITE" id="PS50987"/>
    </source>
</evidence>
<dbReference type="InterPro" id="IPR051011">
    <property type="entry name" value="Metal_resp_trans_reg"/>
</dbReference>
<reference evidence="6" key="1">
    <citation type="submission" date="2016-10" db="EMBL/GenBank/DDBJ databases">
        <authorList>
            <person name="Varghese N."/>
            <person name="Submissions S."/>
        </authorList>
    </citation>
    <scope>NUCLEOTIDE SEQUENCE [LARGE SCALE GENOMIC DNA]</scope>
    <source>
        <strain evidence="6">DSM 16477</strain>
    </source>
</reference>
<evidence type="ECO:0000256" key="2">
    <source>
        <dbReference type="ARBA" id="ARBA00023125"/>
    </source>
</evidence>
<protein>
    <submittedName>
        <fullName evidence="5">DNA-binding transcriptional regulator, ArsR family</fullName>
    </submittedName>
</protein>
<dbReference type="AlphaFoldDB" id="A0A1G7YG46"/>
<gene>
    <name evidence="5" type="ORF">SAMN04489759_11535</name>
</gene>
<dbReference type="SMART" id="SM00418">
    <property type="entry name" value="HTH_ARSR"/>
    <property type="match status" value="1"/>
</dbReference>
<dbReference type="EMBL" id="FNBP01000015">
    <property type="protein sequence ID" value="SDG95326.1"/>
    <property type="molecule type" value="Genomic_DNA"/>
</dbReference>
<proteinExistence type="predicted"/>
<keyword evidence="3" id="KW-0804">Transcription</keyword>
<dbReference type="Pfam" id="PF12840">
    <property type="entry name" value="HTH_20"/>
    <property type="match status" value="1"/>
</dbReference>
<dbReference type="OrthoDB" id="9804742at2"/>
<sequence length="112" mass="11939">MDQDTAIAAFSALAHPTRIAVFRLLVRSAPQAVPALSIASRLDAKPSTLSGHLAILRRAGLIASTRHQREIRYEANLPSVNAMIGFLLSDCCGGQISHCQDILTMLGEETGA</sequence>
<dbReference type="STRING" id="218672.SAMN04489759_11535"/>
<evidence type="ECO:0000256" key="1">
    <source>
        <dbReference type="ARBA" id="ARBA00023015"/>
    </source>
</evidence>
<keyword evidence="2 5" id="KW-0238">DNA-binding</keyword>
<dbReference type="InterPro" id="IPR001845">
    <property type="entry name" value="HTH_ArsR_DNA-bd_dom"/>
</dbReference>
<organism evidence="5 6">
    <name type="scientific">Sulfitobacter delicatus</name>
    <dbReference type="NCBI Taxonomy" id="218672"/>
    <lineage>
        <taxon>Bacteria</taxon>
        <taxon>Pseudomonadati</taxon>
        <taxon>Pseudomonadota</taxon>
        <taxon>Alphaproteobacteria</taxon>
        <taxon>Rhodobacterales</taxon>
        <taxon>Roseobacteraceae</taxon>
        <taxon>Sulfitobacter</taxon>
    </lineage>
</organism>
<dbReference type="Gene3D" id="1.10.10.10">
    <property type="entry name" value="Winged helix-like DNA-binding domain superfamily/Winged helix DNA-binding domain"/>
    <property type="match status" value="1"/>
</dbReference>
<keyword evidence="6" id="KW-1185">Reference proteome</keyword>
<dbReference type="NCBIfam" id="NF033788">
    <property type="entry name" value="HTH_metalloreg"/>
    <property type="match status" value="1"/>
</dbReference>
<dbReference type="PRINTS" id="PR00778">
    <property type="entry name" value="HTHARSR"/>
</dbReference>
<dbReference type="PANTHER" id="PTHR43132">
    <property type="entry name" value="ARSENICAL RESISTANCE OPERON REPRESSOR ARSR-RELATED"/>
    <property type="match status" value="1"/>
</dbReference>
<evidence type="ECO:0000313" key="5">
    <source>
        <dbReference type="EMBL" id="SDG95326.1"/>
    </source>
</evidence>
<name>A0A1G7YG46_9RHOB</name>
<dbReference type="CDD" id="cd00090">
    <property type="entry name" value="HTH_ARSR"/>
    <property type="match status" value="1"/>
</dbReference>
<dbReference type="PROSITE" id="PS50987">
    <property type="entry name" value="HTH_ARSR_2"/>
    <property type="match status" value="1"/>
</dbReference>
<feature type="domain" description="HTH arsR-type" evidence="4">
    <location>
        <begin position="1"/>
        <end position="95"/>
    </location>
</feature>
<evidence type="ECO:0000313" key="6">
    <source>
        <dbReference type="Proteomes" id="UP000199399"/>
    </source>
</evidence>
<dbReference type="SUPFAM" id="SSF46785">
    <property type="entry name" value="Winged helix' DNA-binding domain"/>
    <property type="match status" value="1"/>
</dbReference>
<accession>A0A1G7YG46</accession>
<dbReference type="GO" id="GO:0003677">
    <property type="term" value="F:DNA binding"/>
    <property type="evidence" value="ECO:0007669"/>
    <property type="project" value="UniProtKB-KW"/>
</dbReference>
<dbReference type="Proteomes" id="UP000199399">
    <property type="component" value="Unassembled WGS sequence"/>
</dbReference>
<dbReference type="InterPro" id="IPR036390">
    <property type="entry name" value="WH_DNA-bd_sf"/>
</dbReference>
<dbReference type="PANTHER" id="PTHR43132:SF2">
    <property type="entry name" value="ARSENICAL RESISTANCE OPERON REPRESSOR ARSR-RELATED"/>
    <property type="match status" value="1"/>
</dbReference>
<dbReference type="GO" id="GO:0003700">
    <property type="term" value="F:DNA-binding transcription factor activity"/>
    <property type="evidence" value="ECO:0007669"/>
    <property type="project" value="InterPro"/>
</dbReference>